<dbReference type="SUPFAM" id="SSF58038">
    <property type="entry name" value="SNARE fusion complex"/>
    <property type="match status" value="1"/>
</dbReference>
<evidence type="ECO:0000256" key="8">
    <source>
        <dbReference type="SAM" id="Phobius"/>
    </source>
</evidence>
<dbReference type="Pfam" id="PF05739">
    <property type="entry name" value="SNARE"/>
    <property type="match status" value="1"/>
</dbReference>
<keyword evidence="5 8" id="KW-1133">Transmembrane helix</keyword>
<dbReference type="PANTHER" id="PTHR12791">
    <property type="entry name" value="GOLGI SNARE BET1-RELATED"/>
    <property type="match status" value="1"/>
</dbReference>
<accession>A0ABQ7GYZ3</accession>
<keyword evidence="6 8" id="KW-0472">Membrane</keyword>
<evidence type="ECO:0000313" key="10">
    <source>
        <dbReference type="EMBL" id="KAF5839831.1"/>
    </source>
</evidence>
<keyword evidence="3 8" id="KW-0812">Transmembrane</keyword>
<dbReference type="Gene3D" id="1.20.5.110">
    <property type="match status" value="1"/>
</dbReference>
<evidence type="ECO:0000259" key="9">
    <source>
        <dbReference type="PROSITE" id="PS50192"/>
    </source>
</evidence>
<evidence type="ECO:0000256" key="4">
    <source>
        <dbReference type="ARBA" id="ARBA00022927"/>
    </source>
</evidence>
<feature type="domain" description="T-SNARE coiled-coil homology" evidence="9">
    <location>
        <begin position="31"/>
        <end position="86"/>
    </location>
</feature>
<comment type="subcellular location">
    <subcellularLocation>
        <location evidence="1">Membrane</location>
        <topology evidence="1">Single-pass membrane protein</topology>
    </subcellularLocation>
</comment>
<comment type="caution">
    <text evidence="10">The sequence shown here is derived from an EMBL/GenBank/DDBJ whole genome shotgun (WGS) entry which is preliminary data.</text>
</comment>
<keyword evidence="7" id="KW-0175">Coiled coil</keyword>
<dbReference type="EMBL" id="MU069531">
    <property type="protein sequence ID" value="KAF5839831.1"/>
    <property type="molecule type" value="Genomic_DNA"/>
</dbReference>
<feature type="coiled-coil region" evidence="7">
    <location>
        <begin position="62"/>
        <end position="89"/>
    </location>
</feature>
<keyword evidence="11" id="KW-1185">Reference proteome</keyword>
<reference evidence="10" key="1">
    <citation type="submission" date="2017-08" db="EMBL/GenBank/DDBJ databases">
        <authorList>
            <person name="Polle J.E."/>
            <person name="Barry K."/>
            <person name="Cushman J."/>
            <person name="Schmutz J."/>
            <person name="Tran D."/>
            <person name="Hathwaick L.T."/>
            <person name="Yim W.C."/>
            <person name="Jenkins J."/>
            <person name="Mckie-Krisberg Z.M."/>
            <person name="Prochnik S."/>
            <person name="Lindquist E."/>
            <person name="Dockter R.B."/>
            <person name="Adam C."/>
            <person name="Molina H."/>
            <person name="Bunkerborg J."/>
            <person name="Jin E."/>
            <person name="Buchheim M."/>
            <person name="Magnuson J."/>
        </authorList>
    </citation>
    <scope>NUCLEOTIDE SEQUENCE</scope>
    <source>
        <strain evidence="10">CCAP 19/18</strain>
    </source>
</reference>
<organism evidence="10 11">
    <name type="scientific">Dunaliella salina</name>
    <name type="common">Green alga</name>
    <name type="synonym">Protococcus salinus</name>
    <dbReference type="NCBI Taxonomy" id="3046"/>
    <lineage>
        <taxon>Eukaryota</taxon>
        <taxon>Viridiplantae</taxon>
        <taxon>Chlorophyta</taxon>
        <taxon>core chlorophytes</taxon>
        <taxon>Chlorophyceae</taxon>
        <taxon>CS clade</taxon>
        <taxon>Chlamydomonadales</taxon>
        <taxon>Dunaliellaceae</taxon>
        <taxon>Dunaliella</taxon>
    </lineage>
</organism>
<evidence type="ECO:0000256" key="2">
    <source>
        <dbReference type="ARBA" id="ARBA00022448"/>
    </source>
</evidence>
<evidence type="ECO:0000256" key="5">
    <source>
        <dbReference type="ARBA" id="ARBA00022989"/>
    </source>
</evidence>
<dbReference type="Proteomes" id="UP000815325">
    <property type="component" value="Unassembled WGS sequence"/>
</dbReference>
<keyword evidence="4" id="KW-0653">Protein transport</keyword>
<keyword evidence="2" id="KW-0813">Transport</keyword>
<feature type="transmembrane region" description="Helical" evidence="8">
    <location>
        <begin position="95"/>
        <end position="113"/>
    </location>
</feature>
<evidence type="ECO:0000256" key="3">
    <source>
        <dbReference type="ARBA" id="ARBA00022692"/>
    </source>
</evidence>
<dbReference type="InterPro" id="IPR000727">
    <property type="entry name" value="T_SNARE_dom"/>
</dbReference>
<evidence type="ECO:0000256" key="7">
    <source>
        <dbReference type="SAM" id="Coils"/>
    </source>
</evidence>
<name>A0ABQ7GYZ3_DUNSA</name>
<dbReference type="CDD" id="cd15841">
    <property type="entry name" value="SNARE_Qc"/>
    <property type="match status" value="1"/>
</dbReference>
<evidence type="ECO:0000256" key="1">
    <source>
        <dbReference type="ARBA" id="ARBA00004167"/>
    </source>
</evidence>
<protein>
    <submittedName>
        <fullName evidence="10">Qc-snare protein, SFT1 family</fullName>
    </submittedName>
</protein>
<proteinExistence type="predicted"/>
<evidence type="ECO:0000256" key="6">
    <source>
        <dbReference type="ARBA" id="ARBA00023136"/>
    </source>
</evidence>
<evidence type="ECO:0000313" key="11">
    <source>
        <dbReference type="Proteomes" id="UP000815325"/>
    </source>
</evidence>
<dbReference type="PROSITE" id="PS50192">
    <property type="entry name" value="T_SNARE"/>
    <property type="match status" value="1"/>
</dbReference>
<gene>
    <name evidence="10" type="ORF">DUNSADRAFT_18493</name>
</gene>
<sequence length="124" mass="14146">MHSRGGLSARSHAADREQQVQINIGDKFDFDAEVEGLSAQVRGIKQMSLAIDEERRQQGDIMSTLEDTMERSRLRLRRARQRLSSATKQAKSNHWLVLTLFVVAVCLSVYFLSRLYRLGRLVLG</sequence>